<evidence type="ECO:0000313" key="3">
    <source>
        <dbReference type="Proteomes" id="UP000605086"/>
    </source>
</evidence>
<dbReference type="Gene3D" id="3.30.420.40">
    <property type="match status" value="1"/>
</dbReference>
<evidence type="ECO:0000259" key="1">
    <source>
        <dbReference type="Pfam" id="PF01968"/>
    </source>
</evidence>
<keyword evidence="3" id="KW-1185">Reference proteome</keyword>
<dbReference type="InterPro" id="IPR043129">
    <property type="entry name" value="ATPase_NBD"/>
</dbReference>
<organism evidence="2 3">
    <name type="scientific">Azospirillum melinis</name>
    <dbReference type="NCBI Taxonomy" id="328839"/>
    <lineage>
        <taxon>Bacteria</taxon>
        <taxon>Pseudomonadati</taxon>
        <taxon>Pseudomonadota</taxon>
        <taxon>Alphaproteobacteria</taxon>
        <taxon>Rhodospirillales</taxon>
        <taxon>Azospirillaceae</taxon>
        <taxon>Azospirillum</taxon>
    </lineage>
</organism>
<dbReference type="InterPro" id="IPR002756">
    <property type="entry name" value="MfnF"/>
</dbReference>
<dbReference type="SUPFAM" id="SSF53067">
    <property type="entry name" value="Actin-like ATPase domain"/>
    <property type="match status" value="1"/>
</dbReference>
<comment type="caution">
    <text evidence="2">The sequence shown here is derived from an EMBL/GenBank/DDBJ whole genome shotgun (WGS) entry which is preliminary data.</text>
</comment>
<feature type="domain" description="Hydantoinase A/oxoprolinase" evidence="1">
    <location>
        <begin position="69"/>
        <end position="318"/>
    </location>
</feature>
<proteinExistence type="predicted"/>
<evidence type="ECO:0000313" key="2">
    <source>
        <dbReference type="EMBL" id="NUA97758.1"/>
    </source>
</evidence>
<dbReference type="NCBIfam" id="TIGR03123">
    <property type="entry name" value="one_C_unchar_1"/>
    <property type="match status" value="1"/>
</dbReference>
<dbReference type="Gene3D" id="3.30.420.190">
    <property type="entry name" value="conserved archaeal protein q6m145"/>
    <property type="match status" value="1"/>
</dbReference>
<dbReference type="EMBL" id="WHOS01000001">
    <property type="protein sequence ID" value="NUA97758.1"/>
    <property type="molecule type" value="Genomic_DNA"/>
</dbReference>
<dbReference type="RefSeq" id="WP_174469193.1">
    <property type="nucleotide sequence ID" value="NZ_JAGINN010000003.1"/>
</dbReference>
<sequence>MSDTRGTAPDGTAIIGWDIGGAHLKAAWAEEGRLRDAVQVPCRLWQGLGELDTALTTVLERLPAGADHVVTMTGELVDLFDDRTQGVQTLIDRIAAAVPPGRLRVYAGRRGLLSPQEARGQVMDVASANWMATAAVVAKRLPAALLVDMGSTTTDIVPVRDGGVVARGVTDHDRMAVEELLYTGLTRTAVMAMERTALVAGERLPMMAEYFATSADLYRVLGRLDEAADQHPAADNGQKTVEASLRRLARMVGHDAGDYDPAVWRAMAGDLVERQLRRIHDAASRVLSAGAPPLPQDTPVVGAGVGRAVVKEVAARLGRPYLDFCDVVGAPGQGWVASCAPAAAMALLG</sequence>
<protein>
    <submittedName>
        <fullName evidence="2">Hydantoinase/oxoprolinase</fullName>
    </submittedName>
</protein>
<reference evidence="2 3" key="1">
    <citation type="submission" date="2019-10" db="EMBL/GenBank/DDBJ databases">
        <title>Genome sequence of Azospirillum melinis.</title>
        <authorList>
            <person name="Ambrosini A."/>
            <person name="Sant'Anna F.H."/>
            <person name="Cassan F.D."/>
            <person name="Souza E.M."/>
            <person name="Passaglia L.M.P."/>
        </authorList>
    </citation>
    <scope>NUCLEOTIDE SEQUENCE [LARGE SCALE GENOMIC DNA]</scope>
    <source>
        <strain evidence="2 3">TMCY0552</strain>
    </source>
</reference>
<accession>A0ABX2KD86</accession>
<name>A0ABX2KD86_9PROT</name>
<gene>
    <name evidence="2" type="ORF">GBZ48_00530</name>
</gene>
<dbReference type="InterPro" id="IPR002821">
    <property type="entry name" value="Hydantoinase_A"/>
</dbReference>
<dbReference type="Proteomes" id="UP000605086">
    <property type="component" value="Unassembled WGS sequence"/>
</dbReference>
<dbReference type="Pfam" id="PF01968">
    <property type="entry name" value="Hydantoinase_A"/>
    <property type="match status" value="1"/>
</dbReference>